<dbReference type="WBParaSite" id="PSAMB.scaffold992size37555.g10249.t1">
    <property type="protein sequence ID" value="PSAMB.scaffold992size37555.g10249.t1"/>
    <property type="gene ID" value="PSAMB.scaffold992size37555.g10249"/>
</dbReference>
<protein>
    <submittedName>
        <fullName evidence="2">Uncharacterized protein</fullName>
    </submittedName>
</protein>
<reference evidence="2" key="1">
    <citation type="submission" date="2022-11" db="UniProtKB">
        <authorList>
            <consortium name="WormBaseParasite"/>
        </authorList>
    </citation>
    <scope>IDENTIFICATION</scope>
</reference>
<accession>A0A914XPB7</accession>
<evidence type="ECO:0000313" key="2">
    <source>
        <dbReference type="WBParaSite" id="PSAMB.scaffold992size37555.g10249.t1"/>
    </source>
</evidence>
<dbReference type="AlphaFoldDB" id="A0A914XPB7"/>
<proteinExistence type="predicted"/>
<dbReference type="Proteomes" id="UP000887566">
    <property type="component" value="Unplaced"/>
</dbReference>
<evidence type="ECO:0000313" key="1">
    <source>
        <dbReference type="Proteomes" id="UP000887566"/>
    </source>
</evidence>
<name>A0A914XPB7_9BILA</name>
<organism evidence="1 2">
    <name type="scientific">Plectus sambesii</name>
    <dbReference type="NCBI Taxonomy" id="2011161"/>
    <lineage>
        <taxon>Eukaryota</taxon>
        <taxon>Metazoa</taxon>
        <taxon>Ecdysozoa</taxon>
        <taxon>Nematoda</taxon>
        <taxon>Chromadorea</taxon>
        <taxon>Plectida</taxon>
        <taxon>Plectina</taxon>
        <taxon>Plectoidea</taxon>
        <taxon>Plectidae</taxon>
        <taxon>Plectus</taxon>
    </lineage>
</organism>
<keyword evidence="1" id="KW-1185">Reference proteome</keyword>
<sequence length="93" mass="10339">MTRVPIPLRAAPHPTKVLIPPWVGELVAAMLRINRRQALATGRPMIYQSRQPWPKVASRQRARGADPATLRDNRLAGTAKAVQTLKKKNIEGI</sequence>